<dbReference type="GO" id="GO:0045089">
    <property type="term" value="P:positive regulation of innate immune response"/>
    <property type="evidence" value="ECO:0007001"/>
    <property type="project" value="FlyBase"/>
</dbReference>
<name>Q7JYN8_DROME</name>
<dbReference type="AGR" id="FB:FBgn0031772"/>
<evidence type="ECO:0000256" key="2">
    <source>
        <dbReference type="ARBA" id="ARBA00031039"/>
    </source>
</evidence>
<evidence type="ECO:0000256" key="3">
    <source>
        <dbReference type="SAM" id="MobiDB-lite"/>
    </source>
</evidence>
<dbReference type="AlphaFoldDB" id="Q7JYN8"/>
<dbReference type="ExpressionAtlas" id="Q7JYN8">
    <property type="expression patterns" value="baseline and differential"/>
</dbReference>
<organism evidence="4">
    <name type="scientific">Drosophila melanogaster</name>
    <name type="common">Fruit fly</name>
    <dbReference type="NCBI Taxonomy" id="7227"/>
    <lineage>
        <taxon>Eukaryota</taxon>
        <taxon>Metazoa</taxon>
        <taxon>Ecdysozoa</taxon>
        <taxon>Arthropoda</taxon>
        <taxon>Hexapoda</taxon>
        <taxon>Insecta</taxon>
        <taxon>Pterygota</taxon>
        <taxon>Neoptera</taxon>
        <taxon>Endopterygota</taxon>
        <taxon>Diptera</taxon>
        <taxon>Brachycera</taxon>
        <taxon>Muscomorpha</taxon>
        <taxon>Ephydroidea</taxon>
        <taxon>Drosophilidae</taxon>
        <taxon>Drosophila</taxon>
        <taxon>Sophophora</taxon>
    </lineage>
</organism>
<dbReference type="PANTHER" id="PTHR20835:SF0">
    <property type="entry name" value="E3 UBIQUITIN-PROTEIN LIGASE PPP1R11"/>
    <property type="match status" value="1"/>
</dbReference>
<sequence length="164" mass="18144">KMAHKQSTNNETSNGSTTEIIDETDARAQLESGRTTPTLLLRLEHPRNERRVAFHAGIIDNEHLNRKKSKCCCIYKKPLAFGESSSEDDEDCEHCFGHPEKRQRNAKHNHNHGDKPCTEASHPEGPSTSTQAAHISQPPAEPVESKTDPKPPTPGVDFEQTGSS</sequence>
<dbReference type="InterPro" id="IPR011107">
    <property type="entry name" value="PPI_Ypi1"/>
</dbReference>
<evidence type="ECO:0000313" key="4">
    <source>
        <dbReference type="EMBL" id="AAL68169.2"/>
    </source>
</evidence>
<dbReference type="Bgee" id="FBgn0031772">
    <property type="expression patterns" value="Expressed in spermatocyte in testis and 106 other cell types or tissues"/>
</dbReference>
<evidence type="ECO:0000256" key="1">
    <source>
        <dbReference type="ARBA" id="ARBA00021994"/>
    </source>
</evidence>
<feature type="compositionally biased region" description="Low complexity" evidence="3">
    <location>
        <begin position="7"/>
        <end position="19"/>
    </location>
</feature>
<dbReference type="IntAct" id="Q7JYN8">
    <property type="interactions" value="5"/>
</dbReference>
<dbReference type="GO" id="GO:0050829">
    <property type="term" value="P:defense response to Gram-negative bacterium"/>
    <property type="evidence" value="ECO:0007001"/>
    <property type="project" value="FlyBase"/>
</dbReference>
<accession>Q7JYN8</accession>
<dbReference type="PANTHER" id="PTHR20835">
    <property type="entry name" value="E3 UBIQUITIN-PROTEIN LIGASE PPP1R11-RELATED"/>
    <property type="match status" value="1"/>
</dbReference>
<dbReference type="GO" id="GO:0004865">
    <property type="term" value="F:protein serine/threonine phosphatase inhibitor activity"/>
    <property type="evidence" value="ECO:0007669"/>
    <property type="project" value="InterPro"/>
</dbReference>
<gene>
    <name evidence="5" type="ORF">CG13994</name>
</gene>
<evidence type="ECO:0000313" key="5">
    <source>
        <dbReference type="FlyBase" id="FBgn0031772"/>
    </source>
</evidence>
<reference evidence="4" key="1">
    <citation type="submission" date="2003-02" db="EMBL/GenBank/DDBJ databases">
        <authorList>
            <person name="Stapleton M."/>
            <person name="Brokstein P."/>
            <person name="Hong L."/>
            <person name="Agbayani A."/>
            <person name="Carlson J."/>
            <person name="Champe M."/>
            <person name="Chavez C."/>
            <person name="Dorsett V."/>
            <person name="Dresnek D."/>
            <person name="Farfan D."/>
            <person name="Frise E."/>
            <person name="George R."/>
            <person name="Gonzalez M."/>
            <person name="Guarin H."/>
            <person name="Kronmiller B."/>
            <person name="Li P."/>
            <person name="Liao G."/>
            <person name="Miranda A."/>
            <person name="Mungall C.J."/>
            <person name="Nunoo J."/>
            <person name="Pacleb J."/>
            <person name="Paragas V."/>
            <person name="Park S."/>
            <person name="Patel S."/>
            <person name="Phouanenavong S."/>
            <person name="Wan K."/>
            <person name="Yu C."/>
            <person name="Lewis S.E."/>
            <person name="Rubin G.M."/>
            <person name="Celniker S."/>
        </authorList>
    </citation>
    <scope>NUCLEOTIDE SEQUENCE</scope>
</reference>
<feature type="non-terminal residue" evidence="4">
    <location>
        <position position="1"/>
    </location>
</feature>
<dbReference type="OrthoDB" id="307488at2759"/>
<dbReference type="EMBL" id="AY075302">
    <property type="protein sequence ID" value="AAL68169.2"/>
    <property type="molecule type" value="mRNA"/>
</dbReference>
<dbReference type="VEuPathDB" id="VectorBase:FBgn0031772"/>
<dbReference type="FlyBase" id="FBgn0031772">
    <property type="gene designation" value="CG13994"/>
</dbReference>
<feature type="region of interest" description="Disordered" evidence="3">
    <location>
        <begin position="102"/>
        <end position="164"/>
    </location>
</feature>
<dbReference type="HOGENOM" id="CLU_098333_1_0_1"/>
<protein>
    <recommendedName>
        <fullName evidence="1">E3 ubiquitin-protein ligase PPP1R11</fullName>
    </recommendedName>
    <alternativeName>
        <fullName evidence="2">Protein phosphatase 1 regulatory subunit 11</fullName>
    </alternativeName>
</protein>
<dbReference type="Pfam" id="PF07491">
    <property type="entry name" value="PPI_Ypi1"/>
    <property type="match status" value="1"/>
</dbReference>
<feature type="region of interest" description="Disordered" evidence="3">
    <location>
        <begin position="1"/>
        <end position="21"/>
    </location>
</feature>
<proteinExistence type="evidence at transcript level"/>